<evidence type="ECO:0000256" key="1">
    <source>
        <dbReference type="ARBA" id="ARBA00006432"/>
    </source>
</evidence>
<dbReference type="InterPro" id="IPR042099">
    <property type="entry name" value="ANL_N_sf"/>
</dbReference>
<keyword evidence="2" id="KW-0436">Ligase</keyword>
<dbReference type="GO" id="GO:0031956">
    <property type="term" value="F:medium-chain fatty acid-CoA ligase activity"/>
    <property type="evidence" value="ECO:0007669"/>
    <property type="project" value="TreeGrafter"/>
</dbReference>
<feature type="domain" description="AMP-binding enzyme C-terminal" evidence="4">
    <location>
        <begin position="465"/>
        <end position="536"/>
    </location>
</feature>
<dbReference type="Gene3D" id="3.40.50.12780">
    <property type="entry name" value="N-terminal domain of ligase-like"/>
    <property type="match status" value="1"/>
</dbReference>
<protein>
    <recommendedName>
        <fullName evidence="7">ATP-dependent acyl-CoA ligase</fullName>
    </recommendedName>
</protein>
<feature type="domain" description="AMP-dependent synthetase/ligase" evidence="3">
    <location>
        <begin position="55"/>
        <end position="414"/>
    </location>
</feature>
<evidence type="ECO:0000313" key="5">
    <source>
        <dbReference type="EMBL" id="ORW72919.1"/>
    </source>
</evidence>
<dbReference type="Gene3D" id="3.30.300.30">
    <property type="match status" value="1"/>
</dbReference>
<name>A0AAJ3TXP9_9MYCO</name>
<dbReference type="InterPro" id="IPR020845">
    <property type="entry name" value="AMP-binding_CS"/>
</dbReference>
<evidence type="ECO:0000259" key="4">
    <source>
        <dbReference type="Pfam" id="PF13193"/>
    </source>
</evidence>
<sequence length="572" mass="62180">MYVAGLTLECAVPCHESEPMTKVASPACDKGADRHAFEPRSDIEPQIRTIDAALRSRAAKDPDAPFLKCGGRWTSAAELDGVSDGLAAGLAELGIRRGDRVATLCTNREECIELMFASAKLGSILVPLNPFLRGEFLAYQLADSGAKVVVTDAAGYQEVISSPVGVLERIVLLDDVPAIGDATVSWGQLGASRRQAPDVDLTPADLMAIMYTSGTTGLAKGCMLSHGYYTYYAAPWAERGWVIPGDRIFTAFPLFHSGAHMAVMFALMLEGASACIETSFSASTYISRAAEENATCLFGIGVHALAILRQPARPSDGAHPFRIAGFPPMHPDDQDRFEDRFKTPVIAEGIGQTEITPGLLDYVEGPRRRGANGRPCHHVDVELFDEHGLAVGDGEIGELVIRPKLPDAMFSGYWNKPEATVHAWRGLWHHTGDYFTRDAEGFYTFVDRKADALRRRGENISSLQLEEAIAGHPKVAQVAVCAAPSELADIEIKACIIPIPGEEIDPGELFAFLKERLPYFAVPRYVEIRESLPVTPATNRVQKAVLRAEGITPGTWDLHRLGFAIGRDERRG</sequence>
<dbReference type="SUPFAM" id="SSF56801">
    <property type="entry name" value="Acetyl-CoA synthetase-like"/>
    <property type="match status" value="1"/>
</dbReference>
<accession>A0AAJ3TXP9</accession>
<dbReference type="InterPro" id="IPR000873">
    <property type="entry name" value="AMP-dep_synth/lig_dom"/>
</dbReference>
<dbReference type="InterPro" id="IPR025110">
    <property type="entry name" value="AMP-bd_C"/>
</dbReference>
<evidence type="ECO:0000259" key="3">
    <source>
        <dbReference type="Pfam" id="PF00501"/>
    </source>
</evidence>
<dbReference type="PANTHER" id="PTHR43201">
    <property type="entry name" value="ACYL-COA SYNTHETASE"/>
    <property type="match status" value="1"/>
</dbReference>
<comment type="caution">
    <text evidence="5">The sequence shown here is derived from an EMBL/GenBank/DDBJ whole genome shotgun (WGS) entry which is preliminary data.</text>
</comment>
<evidence type="ECO:0008006" key="7">
    <source>
        <dbReference type="Google" id="ProtNLM"/>
    </source>
</evidence>
<dbReference type="Pfam" id="PF00501">
    <property type="entry name" value="AMP-binding"/>
    <property type="match status" value="1"/>
</dbReference>
<gene>
    <name evidence="5" type="ORF">AWC23_08670</name>
</gene>
<organism evidence="5 6">
    <name type="scientific">Mycobacterium saskatchewanense</name>
    <dbReference type="NCBI Taxonomy" id="220927"/>
    <lineage>
        <taxon>Bacteria</taxon>
        <taxon>Bacillati</taxon>
        <taxon>Actinomycetota</taxon>
        <taxon>Actinomycetes</taxon>
        <taxon>Mycobacteriales</taxon>
        <taxon>Mycobacteriaceae</taxon>
        <taxon>Mycobacterium</taxon>
        <taxon>Mycobacterium simiae complex</taxon>
    </lineage>
</organism>
<evidence type="ECO:0000313" key="6">
    <source>
        <dbReference type="Proteomes" id="UP000193387"/>
    </source>
</evidence>
<keyword evidence="6" id="KW-1185">Reference proteome</keyword>
<dbReference type="EMBL" id="LQPR01000021">
    <property type="protein sequence ID" value="ORW72919.1"/>
    <property type="molecule type" value="Genomic_DNA"/>
</dbReference>
<dbReference type="PANTHER" id="PTHR43201:SF5">
    <property type="entry name" value="MEDIUM-CHAIN ACYL-COA LIGASE ACSF2, MITOCHONDRIAL"/>
    <property type="match status" value="1"/>
</dbReference>
<dbReference type="InterPro" id="IPR045851">
    <property type="entry name" value="AMP-bd_C_sf"/>
</dbReference>
<evidence type="ECO:0000256" key="2">
    <source>
        <dbReference type="ARBA" id="ARBA00022598"/>
    </source>
</evidence>
<reference evidence="5 6" key="1">
    <citation type="submission" date="2016-01" db="EMBL/GenBank/DDBJ databases">
        <title>The new phylogeny of the genus Mycobacterium.</title>
        <authorList>
            <person name="Tarcisio F."/>
            <person name="Conor M."/>
            <person name="Antonella G."/>
            <person name="Elisabetta G."/>
            <person name="Giulia F.S."/>
            <person name="Sara T."/>
            <person name="Anna F."/>
            <person name="Clotilde B."/>
            <person name="Roberto B."/>
            <person name="Veronica D.S."/>
            <person name="Fabio R."/>
            <person name="Monica P."/>
            <person name="Olivier J."/>
            <person name="Enrico T."/>
            <person name="Nicola S."/>
        </authorList>
    </citation>
    <scope>NUCLEOTIDE SEQUENCE [LARGE SCALE GENOMIC DNA]</scope>
    <source>
        <strain evidence="5 6">DSM 44616</strain>
    </source>
</reference>
<proteinExistence type="inferred from homology"/>
<dbReference type="PROSITE" id="PS00455">
    <property type="entry name" value="AMP_BINDING"/>
    <property type="match status" value="1"/>
</dbReference>
<dbReference type="GO" id="GO:0006631">
    <property type="term" value="P:fatty acid metabolic process"/>
    <property type="evidence" value="ECO:0007669"/>
    <property type="project" value="TreeGrafter"/>
</dbReference>
<dbReference type="Pfam" id="PF13193">
    <property type="entry name" value="AMP-binding_C"/>
    <property type="match status" value="1"/>
</dbReference>
<dbReference type="Proteomes" id="UP000193387">
    <property type="component" value="Unassembled WGS sequence"/>
</dbReference>
<dbReference type="AlphaFoldDB" id="A0AAJ3TXP9"/>
<comment type="similarity">
    <text evidence="1">Belongs to the ATP-dependent AMP-binding enzyme family.</text>
</comment>